<evidence type="ECO:0000313" key="4">
    <source>
        <dbReference type="Proteomes" id="UP000236520"/>
    </source>
</evidence>
<keyword evidence="2" id="KW-1133">Transmembrane helix</keyword>
<keyword evidence="2" id="KW-0472">Membrane</keyword>
<feature type="region of interest" description="Disordered" evidence="1">
    <location>
        <begin position="1"/>
        <end position="28"/>
    </location>
</feature>
<protein>
    <submittedName>
        <fullName evidence="3">Uncharacterized protein</fullName>
    </submittedName>
</protein>
<reference evidence="3 4" key="1">
    <citation type="submission" date="2015-09" db="EMBL/GenBank/DDBJ databases">
        <title>Genome sequence, genome mining and natural product profiling of a biocontrol bacterium Streptomyces malaysiensis F913.</title>
        <authorList>
            <person name="Xu Y."/>
            <person name="Wei J."/>
            <person name="Xie J."/>
            <person name="Li T."/>
            <person name="Zhou Z."/>
        </authorList>
    </citation>
    <scope>NUCLEOTIDE SEQUENCE [LARGE SCALE GENOMIC DNA]</scope>
    <source>
        <strain evidence="3 4">F913</strain>
    </source>
</reference>
<name>A0A2J7Z4K2_STRMQ</name>
<evidence type="ECO:0000256" key="1">
    <source>
        <dbReference type="SAM" id="MobiDB-lite"/>
    </source>
</evidence>
<evidence type="ECO:0000256" key="2">
    <source>
        <dbReference type="SAM" id="Phobius"/>
    </source>
</evidence>
<dbReference type="EMBL" id="LJIW01000001">
    <property type="protein sequence ID" value="PNG95178.1"/>
    <property type="molecule type" value="Genomic_DNA"/>
</dbReference>
<accession>A0A2J7Z4K2</accession>
<feature type="transmembrane region" description="Helical" evidence="2">
    <location>
        <begin position="33"/>
        <end position="59"/>
    </location>
</feature>
<organism evidence="3 4">
    <name type="scientific">Streptomyces malaysiensis</name>
    <dbReference type="NCBI Taxonomy" id="92644"/>
    <lineage>
        <taxon>Bacteria</taxon>
        <taxon>Bacillati</taxon>
        <taxon>Actinomycetota</taxon>
        <taxon>Actinomycetes</taxon>
        <taxon>Kitasatosporales</taxon>
        <taxon>Streptomycetaceae</taxon>
        <taxon>Streptomyces</taxon>
        <taxon>Streptomyces violaceusniger group</taxon>
    </lineage>
</organism>
<keyword evidence="4" id="KW-1185">Reference proteome</keyword>
<comment type="caution">
    <text evidence="3">The sequence shown here is derived from an EMBL/GenBank/DDBJ whole genome shotgun (WGS) entry which is preliminary data.</text>
</comment>
<keyword evidence="2" id="KW-0812">Transmembrane</keyword>
<evidence type="ECO:0000313" key="3">
    <source>
        <dbReference type="EMBL" id="PNG95178.1"/>
    </source>
</evidence>
<proteinExistence type="predicted"/>
<dbReference type="AlphaFoldDB" id="A0A2J7Z4K2"/>
<sequence>MSAEPLAPATPWRMATGAAVRPRPADRGHPPTAAIAVIGYYLPLLGIPLAAFLAVDIAVGEIARRRATTPAV</sequence>
<gene>
    <name evidence="3" type="ORF">SMF913_11203</name>
</gene>
<dbReference type="Proteomes" id="UP000236520">
    <property type="component" value="Unassembled WGS sequence"/>
</dbReference>